<dbReference type="GeneID" id="43596052"/>
<dbReference type="InterPro" id="IPR016181">
    <property type="entry name" value="Acyl_CoA_acyltransferase"/>
</dbReference>
<feature type="compositionally biased region" description="Low complexity" evidence="3">
    <location>
        <begin position="26"/>
        <end position="37"/>
    </location>
</feature>
<organism evidence="5 6">
    <name type="scientific">Venustampulla echinocandica</name>
    <dbReference type="NCBI Taxonomy" id="2656787"/>
    <lineage>
        <taxon>Eukaryota</taxon>
        <taxon>Fungi</taxon>
        <taxon>Dikarya</taxon>
        <taxon>Ascomycota</taxon>
        <taxon>Pezizomycotina</taxon>
        <taxon>Leotiomycetes</taxon>
        <taxon>Helotiales</taxon>
        <taxon>Pleuroascaceae</taxon>
        <taxon>Venustampulla</taxon>
    </lineage>
</organism>
<evidence type="ECO:0000256" key="1">
    <source>
        <dbReference type="ARBA" id="ARBA00022679"/>
    </source>
</evidence>
<dbReference type="Proteomes" id="UP000254866">
    <property type="component" value="Unassembled WGS sequence"/>
</dbReference>
<evidence type="ECO:0000256" key="3">
    <source>
        <dbReference type="SAM" id="MobiDB-lite"/>
    </source>
</evidence>
<name>A0A370TTL9_9HELO</name>
<dbReference type="AlphaFoldDB" id="A0A370TTL9"/>
<dbReference type="STRING" id="2656787.A0A370TTL9"/>
<comment type="caution">
    <text evidence="5">The sequence shown here is derived from an EMBL/GenBank/DDBJ whole genome shotgun (WGS) entry which is preliminary data.</text>
</comment>
<protein>
    <submittedName>
        <fullName evidence="5">Putative polyamine acetyltransferase</fullName>
    </submittedName>
</protein>
<evidence type="ECO:0000313" key="5">
    <source>
        <dbReference type="EMBL" id="RDL38863.1"/>
    </source>
</evidence>
<dbReference type="Pfam" id="PF00583">
    <property type="entry name" value="Acetyltransf_1"/>
    <property type="match status" value="1"/>
</dbReference>
<proteinExistence type="predicted"/>
<dbReference type="GO" id="GO:0004059">
    <property type="term" value="F:aralkylamine N-acetyltransferase activity"/>
    <property type="evidence" value="ECO:0007669"/>
    <property type="project" value="TreeGrafter"/>
</dbReference>
<accession>A0A370TTL9</accession>
<dbReference type="EMBL" id="NPIC01000002">
    <property type="protein sequence ID" value="RDL38863.1"/>
    <property type="molecule type" value="Genomic_DNA"/>
</dbReference>
<evidence type="ECO:0000313" key="6">
    <source>
        <dbReference type="Proteomes" id="UP000254866"/>
    </source>
</evidence>
<feature type="region of interest" description="Disordered" evidence="3">
    <location>
        <begin position="1"/>
        <end position="51"/>
    </location>
</feature>
<dbReference type="InterPro" id="IPR000182">
    <property type="entry name" value="GNAT_dom"/>
</dbReference>
<evidence type="ECO:0000256" key="2">
    <source>
        <dbReference type="ARBA" id="ARBA00023315"/>
    </source>
</evidence>
<dbReference type="Gene3D" id="3.40.630.30">
    <property type="match status" value="1"/>
</dbReference>
<evidence type="ECO:0000259" key="4">
    <source>
        <dbReference type="PROSITE" id="PS51186"/>
    </source>
</evidence>
<feature type="domain" description="N-acetyltransferase" evidence="4">
    <location>
        <begin position="80"/>
        <end position="286"/>
    </location>
</feature>
<dbReference type="RefSeq" id="XP_031871519.1">
    <property type="nucleotide sequence ID" value="XM_032011826.1"/>
</dbReference>
<dbReference type="PANTHER" id="PTHR10908:SF0">
    <property type="entry name" value="SEROTONIN N-ACETYLTRANSFERASE"/>
    <property type="match status" value="1"/>
</dbReference>
<dbReference type="PANTHER" id="PTHR10908">
    <property type="entry name" value="SEROTONIN N-ACETYLTRANSFERASE"/>
    <property type="match status" value="1"/>
</dbReference>
<dbReference type="CDD" id="cd04301">
    <property type="entry name" value="NAT_SF"/>
    <property type="match status" value="1"/>
</dbReference>
<sequence>MPRDLFQQQPQDKSPPSPSAPTMFLSESPNNMSSGPSSPDPANPEKGTTEQQRQFVIVPPDQWFQAHPRSSSLLPANLHPYVRPLTVSDVESCVALENAAFEDPNERASREKFIYRLTKCGELCLGLFTTVTPNSNPPFSSPTLASARVIETGRPSGDVSVLLAHIIAVKTTSHVVTDESMDLPRDWDAVNPTPSPLGHQERGRTIVLHSVAVAPGFQGKGLGQVLMRAYFGLMNGAGIAERLALIAHDHKVSWYEKLGFTNNGKSAAQFGGGGWYDLVYDLQPAEKRARYG</sequence>
<keyword evidence="2" id="KW-0012">Acyltransferase</keyword>
<dbReference type="OrthoDB" id="30840at2759"/>
<dbReference type="GO" id="GO:0005737">
    <property type="term" value="C:cytoplasm"/>
    <property type="evidence" value="ECO:0007669"/>
    <property type="project" value="TreeGrafter"/>
</dbReference>
<dbReference type="InterPro" id="IPR051635">
    <property type="entry name" value="SNAT-like"/>
</dbReference>
<dbReference type="PROSITE" id="PS51186">
    <property type="entry name" value="GNAT"/>
    <property type="match status" value="1"/>
</dbReference>
<dbReference type="SUPFAM" id="SSF55729">
    <property type="entry name" value="Acyl-CoA N-acyltransferases (Nat)"/>
    <property type="match status" value="1"/>
</dbReference>
<gene>
    <name evidence="5" type="ORF">BP5553_03203</name>
</gene>
<keyword evidence="6" id="KW-1185">Reference proteome</keyword>
<reference evidence="5 6" key="1">
    <citation type="journal article" date="2018" name="IMA Fungus">
        <title>IMA Genome-F 9: Draft genome sequence of Annulohypoxylon stygium, Aspergillus mulundensis, Berkeleyomyces basicola (syn. Thielaviopsis basicola), Ceratocystis smalleyi, two Cercospora beticola strains, Coleophoma cylindrospora, Fusarium fracticaudum, Phialophora cf. hyalina, and Morchella septimelata.</title>
        <authorList>
            <person name="Wingfield B.D."/>
            <person name="Bills G.F."/>
            <person name="Dong Y."/>
            <person name="Huang W."/>
            <person name="Nel W.J."/>
            <person name="Swalarsk-Parry B.S."/>
            <person name="Vaghefi N."/>
            <person name="Wilken P.M."/>
            <person name="An Z."/>
            <person name="de Beer Z.W."/>
            <person name="De Vos L."/>
            <person name="Chen L."/>
            <person name="Duong T.A."/>
            <person name="Gao Y."/>
            <person name="Hammerbacher A."/>
            <person name="Kikkert J.R."/>
            <person name="Li Y."/>
            <person name="Li H."/>
            <person name="Li K."/>
            <person name="Li Q."/>
            <person name="Liu X."/>
            <person name="Ma X."/>
            <person name="Naidoo K."/>
            <person name="Pethybridge S.J."/>
            <person name="Sun J."/>
            <person name="Steenkamp E.T."/>
            <person name="van der Nest M.A."/>
            <person name="van Wyk S."/>
            <person name="Wingfield M.J."/>
            <person name="Xiong C."/>
            <person name="Yue Q."/>
            <person name="Zhang X."/>
        </authorList>
    </citation>
    <scope>NUCLEOTIDE SEQUENCE [LARGE SCALE GENOMIC DNA]</scope>
    <source>
        <strain evidence="5 6">BP 5553</strain>
    </source>
</reference>
<keyword evidence="1 5" id="KW-0808">Transferase</keyword>